<proteinExistence type="predicted"/>
<reference evidence="2 3" key="1">
    <citation type="journal article" date="2018" name="Front. Plant Sci.">
        <title>Red Clover (Trifolium pratense) and Zigzag Clover (T. medium) - A Picture of Genomic Similarities and Differences.</title>
        <authorList>
            <person name="Dluhosova J."/>
            <person name="Istvanek J."/>
            <person name="Nedelnik J."/>
            <person name="Repkova J."/>
        </authorList>
    </citation>
    <scope>NUCLEOTIDE SEQUENCE [LARGE SCALE GENOMIC DNA]</scope>
    <source>
        <strain evidence="3">cv. 10/8</strain>
        <tissue evidence="2">Leaf</tissue>
    </source>
</reference>
<feature type="domain" description="Pectinesterase inhibitor" evidence="1">
    <location>
        <begin position="71"/>
        <end position="184"/>
    </location>
</feature>
<dbReference type="GO" id="GO:0004857">
    <property type="term" value="F:enzyme inhibitor activity"/>
    <property type="evidence" value="ECO:0007669"/>
    <property type="project" value="InterPro"/>
</dbReference>
<keyword evidence="3" id="KW-1185">Reference proteome</keyword>
<organism evidence="2 3">
    <name type="scientific">Trifolium medium</name>
    <dbReference type="NCBI Taxonomy" id="97028"/>
    <lineage>
        <taxon>Eukaryota</taxon>
        <taxon>Viridiplantae</taxon>
        <taxon>Streptophyta</taxon>
        <taxon>Embryophyta</taxon>
        <taxon>Tracheophyta</taxon>
        <taxon>Spermatophyta</taxon>
        <taxon>Magnoliopsida</taxon>
        <taxon>eudicotyledons</taxon>
        <taxon>Gunneridae</taxon>
        <taxon>Pentapetalae</taxon>
        <taxon>rosids</taxon>
        <taxon>fabids</taxon>
        <taxon>Fabales</taxon>
        <taxon>Fabaceae</taxon>
        <taxon>Papilionoideae</taxon>
        <taxon>50 kb inversion clade</taxon>
        <taxon>NPAAA clade</taxon>
        <taxon>Hologalegina</taxon>
        <taxon>IRL clade</taxon>
        <taxon>Trifolieae</taxon>
        <taxon>Trifolium</taxon>
    </lineage>
</organism>
<accession>A0A392PLR7</accession>
<name>A0A392PLR7_9FABA</name>
<dbReference type="SUPFAM" id="SSF101148">
    <property type="entry name" value="Plant invertase/pectin methylesterase inhibitor"/>
    <property type="match status" value="1"/>
</dbReference>
<feature type="non-terminal residue" evidence="2">
    <location>
        <position position="1"/>
    </location>
</feature>
<dbReference type="Gene3D" id="1.20.140.40">
    <property type="entry name" value="Invertase/pectin methylesterase inhibitor family protein"/>
    <property type="match status" value="1"/>
</dbReference>
<protein>
    <submittedName>
        <fullName evidence="2">Pectinesterase inhibitor</fullName>
    </submittedName>
</protein>
<dbReference type="InterPro" id="IPR006501">
    <property type="entry name" value="Pectinesterase_inhib_dom"/>
</dbReference>
<evidence type="ECO:0000259" key="1">
    <source>
        <dbReference type="Pfam" id="PF04043"/>
    </source>
</evidence>
<dbReference type="Pfam" id="PF04043">
    <property type="entry name" value="PMEI"/>
    <property type="match status" value="1"/>
</dbReference>
<evidence type="ECO:0000313" key="3">
    <source>
        <dbReference type="Proteomes" id="UP000265520"/>
    </source>
</evidence>
<dbReference type="Proteomes" id="UP000265520">
    <property type="component" value="Unassembled WGS sequence"/>
</dbReference>
<dbReference type="AlphaFoldDB" id="A0A392PLR7"/>
<evidence type="ECO:0000313" key="2">
    <source>
        <dbReference type="EMBL" id="MCI11835.1"/>
    </source>
</evidence>
<dbReference type="InterPro" id="IPR035513">
    <property type="entry name" value="Invertase/methylesterase_inhib"/>
</dbReference>
<comment type="caution">
    <text evidence="2">The sequence shown here is derived from an EMBL/GenBank/DDBJ whole genome shotgun (WGS) entry which is preliminary data.</text>
</comment>
<sequence>KAPSSIDFISTSFSAETPSSIVPDAPDDDDALIDYPDAPSIDPTFCNRVPESKICNKVPINTTNVDPEILRTCNGGPHVIEDCIEILSKLFEGPFDVVKALEIEVNTTGNIVKDIFDVIVKLRNDPSTDKRSKDAFDKCRDQYDMMLDLINQTLEILIPQQNFVDAYEKMAALLSYKDICGISLALASPMVVMPWVNIMPWDKVEVLRDTTYICDNILNNIINNHKF</sequence>
<dbReference type="EMBL" id="LXQA010081684">
    <property type="protein sequence ID" value="MCI11835.1"/>
    <property type="molecule type" value="Genomic_DNA"/>
</dbReference>
<gene>
    <name evidence="2" type="ORF">A2U01_0032937</name>
</gene>